<gene>
    <name evidence="10" type="ordered locus">Ecym_3482</name>
</gene>
<evidence type="ECO:0000256" key="5">
    <source>
        <dbReference type="ARBA" id="ARBA00022483"/>
    </source>
</evidence>
<dbReference type="eggNOG" id="KOG2215">
    <property type="taxonomic scope" value="Eukaryota"/>
</dbReference>
<dbReference type="GeneID" id="11471083"/>
<dbReference type="OrthoDB" id="642193at2759"/>
<evidence type="ECO:0000313" key="11">
    <source>
        <dbReference type="Proteomes" id="UP000006790"/>
    </source>
</evidence>
<dbReference type="InterPro" id="IPR011993">
    <property type="entry name" value="PH-like_dom_sf"/>
</dbReference>
<feature type="domain" description="Exocyst component Exo84 C-terminal" evidence="9">
    <location>
        <begin position="480"/>
        <end position="682"/>
    </location>
</feature>
<keyword evidence="4" id="KW-0813">Transport</keyword>
<dbReference type="GO" id="GO:0005934">
    <property type="term" value="C:cellular bud tip"/>
    <property type="evidence" value="ECO:0007669"/>
    <property type="project" value="EnsemblFungi"/>
</dbReference>
<dbReference type="Gene3D" id="1.20.58.1210">
    <property type="entry name" value="Exo84p, N-terminal helical domain"/>
    <property type="match status" value="1"/>
</dbReference>
<keyword evidence="7" id="KW-0175">Coiled coil</keyword>
<evidence type="ECO:0000256" key="1">
    <source>
        <dbReference type="ARBA" id="ARBA00004398"/>
    </source>
</evidence>
<dbReference type="Pfam" id="PF08700">
    <property type="entry name" value="VPS51_Exo84_N"/>
    <property type="match status" value="1"/>
</dbReference>
<feature type="region of interest" description="Disordered" evidence="8">
    <location>
        <begin position="1"/>
        <end position="30"/>
    </location>
</feature>
<feature type="coiled-coil region" evidence="7">
    <location>
        <begin position="150"/>
        <end position="213"/>
    </location>
</feature>
<dbReference type="GO" id="GO:0030133">
    <property type="term" value="C:transport vesicle"/>
    <property type="evidence" value="ECO:0007669"/>
    <property type="project" value="UniProtKB-SubCell"/>
</dbReference>
<dbReference type="GO" id="GO:0000245">
    <property type="term" value="P:spliceosomal complex assembly"/>
    <property type="evidence" value="ECO:0007669"/>
    <property type="project" value="EnsemblFungi"/>
</dbReference>
<dbReference type="SUPFAM" id="SSF50729">
    <property type="entry name" value="PH domain-like"/>
    <property type="match status" value="1"/>
</dbReference>
<dbReference type="InterPro" id="IPR033961">
    <property type="entry name" value="Exo84"/>
</dbReference>
<dbReference type="FunCoup" id="G8JS46">
    <property type="interactions" value="174"/>
</dbReference>
<keyword evidence="11" id="KW-1185">Reference proteome</keyword>
<dbReference type="InterPro" id="IPR032403">
    <property type="entry name" value="Exo84_C"/>
</dbReference>
<comment type="similarity">
    <text evidence="2">Belongs to the EXO84 family.</text>
</comment>
<dbReference type="GO" id="GO:0000145">
    <property type="term" value="C:exocyst"/>
    <property type="evidence" value="ECO:0007669"/>
    <property type="project" value="EnsemblFungi"/>
</dbReference>
<keyword evidence="6" id="KW-0653">Protein transport</keyword>
<evidence type="ECO:0000256" key="2">
    <source>
        <dbReference type="ARBA" id="ARBA00007210"/>
    </source>
</evidence>
<dbReference type="PANTHER" id="PTHR21426:SF12">
    <property type="entry name" value="EXOCYST COMPLEX COMPONENT 8"/>
    <property type="match status" value="1"/>
</dbReference>
<dbReference type="Pfam" id="PF16528">
    <property type="entry name" value="Exo84_C"/>
    <property type="match status" value="1"/>
</dbReference>
<evidence type="ECO:0000256" key="8">
    <source>
        <dbReference type="SAM" id="MobiDB-lite"/>
    </source>
</evidence>
<evidence type="ECO:0000256" key="4">
    <source>
        <dbReference type="ARBA" id="ARBA00022448"/>
    </source>
</evidence>
<keyword evidence="5" id="KW-0268">Exocytosis</keyword>
<dbReference type="SUPFAM" id="SSF74788">
    <property type="entry name" value="Cullin repeat-like"/>
    <property type="match status" value="1"/>
</dbReference>
<organism evidence="10 11">
    <name type="scientific">Eremothecium cymbalariae (strain CBS 270.75 / DBVPG 7215 / KCTC 17166 / NRRL Y-17582)</name>
    <name type="common">Yeast</name>
    <dbReference type="NCBI Taxonomy" id="931890"/>
    <lineage>
        <taxon>Eukaryota</taxon>
        <taxon>Fungi</taxon>
        <taxon>Dikarya</taxon>
        <taxon>Ascomycota</taxon>
        <taxon>Saccharomycotina</taxon>
        <taxon>Saccharomycetes</taxon>
        <taxon>Saccharomycetales</taxon>
        <taxon>Saccharomycetaceae</taxon>
        <taxon>Eremothecium</taxon>
    </lineage>
</organism>
<dbReference type="GO" id="GO:0006893">
    <property type="term" value="P:Golgi to plasma membrane transport"/>
    <property type="evidence" value="ECO:0007669"/>
    <property type="project" value="EnsemblFungi"/>
</dbReference>
<dbReference type="EMBL" id="CP002499">
    <property type="protein sequence ID" value="AET38965.1"/>
    <property type="molecule type" value="Genomic_DNA"/>
</dbReference>
<reference evidence="11" key="1">
    <citation type="journal article" date="2012" name="G3 (Bethesda)">
        <title>Pichia sorbitophila, an interspecies yeast hybrid reveals early steps of genome resolution following polyploidization.</title>
        <authorList>
            <person name="Leh Louis V."/>
            <person name="Despons L."/>
            <person name="Friedrich A."/>
            <person name="Martin T."/>
            <person name="Durrens P."/>
            <person name="Casaregola S."/>
            <person name="Neuveglise C."/>
            <person name="Fairhead C."/>
            <person name="Marck C."/>
            <person name="Cruz J.A."/>
            <person name="Straub M.L."/>
            <person name="Kugler V."/>
            <person name="Sacerdot C."/>
            <person name="Uzunov Z."/>
            <person name="Thierry A."/>
            <person name="Weiss S."/>
            <person name="Bleykasten C."/>
            <person name="De Montigny J."/>
            <person name="Jacques N."/>
            <person name="Jung P."/>
            <person name="Lemaire M."/>
            <person name="Mallet S."/>
            <person name="Morel G."/>
            <person name="Richard G.F."/>
            <person name="Sarkar A."/>
            <person name="Savel G."/>
            <person name="Schacherer J."/>
            <person name="Seret M.L."/>
            <person name="Talla E."/>
            <person name="Samson G."/>
            <person name="Jubin C."/>
            <person name="Poulain J."/>
            <person name="Vacherie B."/>
            <person name="Barbe V."/>
            <person name="Pelletier E."/>
            <person name="Sherman D.J."/>
            <person name="Westhof E."/>
            <person name="Weissenbach J."/>
            <person name="Baret P.V."/>
            <person name="Wincker P."/>
            <person name="Gaillardin C."/>
            <person name="Dujon B."/>
            <person name="Souciet J.L."/>
        </authorList>
    </citation>
    <scope>NUCLEOTIDE SEQUENCE [LARGE SCALE GENOMIC DNA]</scope>
    <source>
        <strain evidence="11">CBS 270.75 / DBVPG 7215 / KCTC 17166 / NRRL Y-17582</strain>
    </source>
</reference>
<dbReference type="STRING" id="931890.G8JS46"/>
<dbReference type="Pfam" id="PF25345">
    <property type="entry name" value="PH_EXO84"/>
    <property type="match status" value="1"/>
</dbReference>
<dbReference type="PANTHER" id="PTHR21426">
    <property type="entry name" value="EXOCYST COMPLEX COMPONENT 8"/>
    <property type="match status" value="1"/>
</dbReference>
<accession>G8JS46</accession>
<proteinExistence type="inferred from homology"/>
<dbReference type="GO" id="GO:0005935">
    <property type="term" value="C:cellular bud neck"/>
    <property type="evidence" value="ECO:0007669"/>
    <property type="project" value="EnsemblFungi"/>
</dbReference>
<dbReference type="KEGG" id="erc:Ecym_3482"/>
<feature type="compositionally biased region" description="Polar residues" evidence="8">
    <location>
        <begin position="11"/>
        <end position="30"/>
    </location>
</feature>
<dbReference type="Proteomes" id="UP000006790">
    <property type="component" value="Chromosome 3"/>
</dbReference>
<protein>
    <recommendedName>
        <fullName evidence="3">Exocyst complex component EXO84</fullName>
    </recommendedName>
</protein>
<dbReference type="GO" id="GO:0001927">
    <property type="term" value="P:exocyst assembly"/>
    <property type="evidence" value="ECO:0007669"/>
    <property type="project" value="EnsemblFungi"/>
</dbReference>
<dbReference type="AlphaFoldDB" id="G8JS46"/>
<evidence type="ECO:0000313" key="10">
    <source>
        <dbReference type="EMBL" id="AET38965.1"/>
    </source>
</evidence>
<dbReference type="RefSeq" id="XP_003645782.1">
    <property type="nucleotide sequence ID" value="XM_003645734.1"/>
</dbReference>
<evidence type="ECO:0000256" key="7">
    <source>
        <dbReference type="SAM" id="Coils"/>
    </source>
</evidence>
<dbReference type="Gene3D" id="1.20.58.1220">
    <property type="entry name" value="Exo84p, C-terminal helical domain"/>
    <property type="match status" value="1"/>
</dbReference>
<feature type="coiled-coil region" evidence="7">
    <location>
        <begin position="370"/>
        <end position="408"/>
    </location>
</feature>
<dbReference type="OMA" id="AAWLPNR"/>
<evidence type="ECO:0000256" key="6">
    <source>
        <dbReference type="ARBA" id="ARBA00022927"/>
    </source>
</evidence>
<dbReference type="Gene3D" id="2.30.29.30">
    <property type="entry name" value="Pleckstrin-homology domain (PH domain)/Phosphotyrosine-binding domain (PTB)"/>
    <property type="match status" value="1"/>
</dbReference>
<evidence type="ECO:0000256" key="3">
    <source>
        <dbReference type="ARBA" id="ARBA00021269"/>
    </source>
</evidence>
<dbReference type="HOGENOM" id="CLU_014732_0_0_1"/>
<dbReference type="InParanoid" id="G8JS46"/>
<name>G8JS46_ERECY</name>
<dbReference type="GO" id="GO:0051601">
    <property type="term" value="P:exocyst localization"/>
    <property type="evidence" value="ECO:0007669"/>
    <property type="project" value="EnsemblFungi"/>
</dbReference>
<dbReference type="InterPro" id="IPR016159">
    <property type="entry name" value="Cullin_repeat-like_dom_sf"/>
</dbReference>
<dbReference type="GO" id="GO:0015031">
    <property type="term" value="P:protein transport"/>
    <property type="evidence" value="ECO:0007669"/>
    <property type="project" value="UniProtKB-KW"/>
</dbReference>
<dbReference type="InterPro" id="IPR042561">
    <property type="entry name" value="Exo84_C_1"/>
</dbReference>
<comment type="subcellular location">
    <subcellularLocation>
        <location evidence="1">Cytoplasmic vesicle</location>
        <location evidence="1">Secretory vesicle</location>
    </subcellularLocation>
</comment>
<sequence length="699" mass="80081">MVDFSLRKARNNWNKLSSPGRTKQQDPPKQLKSNAYEDFAAVPRDSLKLPEIGVKDRRKVGTSMQRRLSVHNAKYVPPTIDFSNAPALPTGEFPLRDNSLLPPELIKPNQKRMPLDIYEGRSLRDILSDPKFLAKRFVHEKLGDATALEVDQFSSNLNDLSLEIEEEIKTNINKSYNEIMIVNMELGVACTELDELRSKVKQLQVVMDQFTSMAEKRLQLEKEQFRNSASSILTTKSSSTTSSLLPPVKSTNNNKDRTSVYMLEKMWTTELSSLFKSVEGAQKYISRDSGRHILMESSHWVEINIATLKPMHNVHIFILNDMILVAANRQEKNNELVADQCCFLRDLSVNEEQNYTLSFQFGNKNHFLYRSRTAAEYEKLLSELKAAKDELRDIYEAEEDNARKLRNSFTYLQSTQQSPVRDVSSPAKGHSRQRSLGTVHTTPDRSQMHQESLLQNISLSMHARSRSGDVNQATIKLKLADEELEELNVPVTRMNFEYAIRKLRSIESILNGIVAGTEEEVMLLDLLKMKCNQNRNTITQKLTHVINTEHLDAEKLEKSAKSLISLGMPVDALQLFLNNRSNLIQDLVLQVGVHDNSNSYITQVAVIRFQTIKKVAIQFQRLFEGETAKYSSVLVSWCNDEVDKHFNLMKKQLINDDQLTPQAIKISRKQIDELKTVGMDFVYKLDDFLKVHSNKIHYK</sequence>
<dbReference type="GO" id="GO:0000131">
    <property type="term" value="C:incipient cellular bud site"/>
    <property type="evidence" value="ECO:0007669"/>
    <property type="project" value="EnsemblFungi"/>
</dbReference>
<evidence type="ECO:0000259" key="9">
    <source>
        <dbReference type="Pfam" id="PF16528"/>
    </source>
</evidence>
<dbReference type="InterPro" id="IPR042560">
    <property type="entry name" value="Exo84_C_2"/>
</dbReference>
<feature type="region of interest" description="Disordered" evidence="8">
    <location>
        <begin position="414"/>
        <end position="447"/>
    </location>
</feature>